<evidence type="ECO:0008006" key="2">
    <source>
        <dbReference type="Google" id="ProtNLM"/>
    </source>
</evidence>
<protein>
    <recommendedName>
        <fullName evidence="2">DUF2634 domain-containing protein</fullName>
    </recommendedName>
</protein>
<sequence>MATLPTGSSIDLSGGVEYVSQPARTWFIDQTSGRIVGECDGYEAVKQAVTIILNVERYRWQIFRSYSGMEWEGLLGQEPGYVAAELQRRLEEALTVDDRVTGVKDFSYTVQGQALTTSFTVSTIYGEMQASTEVNTAA</sequence>
<dbReference type="Pfam" id="PF10934">
    <property type="entry name" value="Sheath_initiator"/>
    <property type="match status" value="1"/>
</dbReference>
<name>A0A8S5UR19_9CAUD</name>
<proteinExistence type="predicted"/>
<evidence type="ECO:0000313" key="1">
    <source>
        <dbReference type="EMBL" id="DAF96944.1"/>
    </source>
</evidence>
<organism evidence="1">
    <name type="scientific">Myoviridae sp. ctsIb3</name>
    <dbReference type="NCBI Taxonomy" id="2825189"/>
    <lineage>
        <taxon>Viruses</taxon>
        <taxon>Duplodnaviria</taxon>
        <taxon>Heunggongvirae</taxon>
        <taxon>Uroviricota</taxon>
        <taxon>Caudoviricetes</taxon>
    </lineage>
</organism>
<dbReference type="EMBL" id="BK016124">
    <property type="protein sequence ID" value="DAF96944.1"/>
    <property type="molecule type" value="Genomic_DNA"/>
</dbReference>
<accession>A0A8S5UR19</accession>
<dbReference type="InterPro" id="IPR020288">
    <property type="entry name" value="Sheath_initiator"/>
</dbReference>
<reference evidence="1" key="1">
    <citation type="journal article" date="2021" name="Proc. Natl. Acad. Sci. U.S.A.">
        <title>A Catalog of Tens of Thousands of Viruses from Human Metagenomes Reveals Hidden Associations with Chronic Diseases.</title>
        <authorList>
            <person name="Tisza M.J."/>
            <person name="Buck C.B."/>
        </authorList>
    </citation>
    <scope>NUCLEOTIDE SEQUENCE</scope>
    <source>
        <strain evidence="1">CtsIb3</strain>
    </source>
</reference>